<dbReference type="RefSeq" id="WP_052555138.1">
    <property type="nucleotide sequence ID" value="NZ_JMCC02000089.1"/>
</dbReference>
<proteinExistence type="predicted"/>
<dbReference type="Proteomes" id="UP000031599">
    <property type="component" value="Unassembled WGS sequence"/>
</dbReference>
<dbReference type="AlphaFoldDB" id="A0A0C2CRH7"/>
<sequence length="186" mass="22105">MSWAVAVTGGAAPIYVGYRWWRRHQREQQILQELERVNDEAPRIPEHLDPQLAALARQTHRLRLELETPVRRIRAPLLSETPWARRQRCDEYDAALYEVRQAIWEWLRSLRRLGVKERRLLGELGLSVAPFRRLLFGCDRTDDVWEQVVYARAPNLDLVWTEVRRTISELERFERALLSAPVDPYR</sequence>
<name>A0A0C2CRH7_9BACT</name>
<protein>
    <submittedName>
        <fullName evidence="1">Uncharacterized protein</fullName>
    </submittedName>
</protein>
<reference evidence="1 2" key="1">
    <citation type="submission" date="2014-12" db="EMBL/GenBank/DDBJ databases">
        <title>Genome assembly of Enhygromyxa salina DSM 15201.</title>
        <authorList>
            <person name="Sharma G."/>
            <person name="Subramanian S."/>
        </authorList>
    </citation>
    <scope>NUCLEOTIDE SEQUENCE [LARGE SCALE GENOMIC DNA]</scope>
    <source>
        <strain evidence="1 2">DSM 15201</strain>
    </source>
</reference>
<accession>A0A0C2CRH7</accession>
<evidence type="ECO:0000313" key="1">
    <source>
        <dbReference type="EMBL" id="KIG13776.1"/>
    </source>
</evidence>
<dbReference type="EMBL" id="JMCC02000089">
    <property type="protein sequence ID" value="KIG13776.1"/>
    <property type="molecule type" value="Genomic_DNA"/>
</dbReference>
<gene>
    <name evidence="1" type="ORF">DB30_07622</name>
</gene>
<organism evidence="1 2">
    <name type="scientific">Enhygromyxa salina</name>
    <dbReference type="NCBI Taxonomy" id="215803"/>
    <lineage>
        <taxon>Bacteria</taxon>
        <taxon>Pseudomonadati</taxon>
        <taxon>Myxococcota</taxon>
        <taxon>Polyangia</taxon>
        <taxon>Nannocystales</taxon>
        <taxon>Nannocystaceae</taxon>
        <taxon>Enhygromyxa</taxon>
    </lineage>
</organism>
<comment type="caution">
    <text evidence="1">The sequence shown here is derived from an EMBL/GenBank/DDBJ whole genome shotgun (WGS) entry which is preliminary data.</text>
</comment>
<evidence type="ECO:0000313" key="2">
    <source>
        <dbReference type="Proteomes" id="UP000031599"/>
    </source>
</evidence>